<name>A0ABP9K0X0_9NOCA</name>
<evidence type="ECO:0000256" key="1">
    <source>
        <dbReference type="SAM" id="Phobius"/>
    </source>
</evidence>
<dbReference type="EMBL" id="BAABJM010000001">
    <property type="protein sequence ID" value="GAA5046875.1"/>
    <property type="molecule type" value="Genomic_DNA"/>
</dbReference>
<protein>
    <submittedName>
        <fullName evidence="2">Uncharacterized protein</fullName>
    </submittedName>
</protein>
<evidence type="ECO:0000313" key="2">
    <source>
        <dbReference type="EMBL" id="GAA5046875.1"/>
    </source>
</evidence>
<keyword evidence="3" id="KW-1185">Reference proteome</keyword>
<keyword evidence="1" id="KW-0812">Transmembrane</keyword>
<dbReference type="Proteomes" id="UP001500603">
    <property type="component" value="Unassembled WGS sequence"/>
</dbReference>
<keyword evidence="1" id="KW-1133">Transmembrane helix</keyword>
<keyword evidence="1" id="KW-0472">Membrane</keyword>
<reference evidence="3" key="1">
    <citation type="journal article" date="2019" name="Int. J. Syst. Evol. Microbiol.">
        <title>The Global Catalogue of Microorganisms (GCM) 10K type strain sequencing project: providing services to taxonomists for standard genome sequencing and annotation.</title>
        <authorList>
            <consortium name="The Broad Institute Genomics Platform"/>
            <consortium name="The Broad Institute Genome Sequencing Center for Infectious Disease"/>
            <person name="Wu L."/>
            <person name="Ma J."/>
        </authorList>
    </citation>
    <scope>NUCLEOTIDE SEQUENCE [LARGE SCALE GENOMIC DNA]</scope>
    <source>
        <strain evidence="3">JCM 18298</strain>
    </source>
</reference>
<gene>
    <name evidence="2" type="ORF">GCM10023318_12740</name>
</gene>
<accession>A0ABP9K0X0</accession>
<sequence length="94" mass="10144">MYLDLLSHAALNPTLFSDHAAMLSHTVFADSPVFTQQGGALNQDTLASVLETEARRRGKGRRRGGGLFILGGVCCLLVVALIVAGIYFLVKRKK</sequence>
<proteinExistence type="predicted"/>
<comment type="caution">
    <text evidence="2">The sequence shown here is derived from an EMBL/GenBank/DDBJ whole genome shotgun (WGS) entry which is preliminary data.</text>
</comment>
<organism evidence="2 3">
    <name type="scientific">Nocardia callitridis</name>
    <dbReference type="NCBI Taxonomy" id="648753"/>
    <lineage>
        <taxon>Bacteria</taxon>
        <taxon>Bacillati</taxon>
        <taxon>Actinomycetota</taxon>
        <taxon>Actinomycetes</taxon>
        <taxon>Mycobacteriales</taxon>
        <taxon>Nocardiaceae</taxon>
        <taxon>Nocardia</taxon>
    </lineage>
</organism>
<feature type="transmembrane region" description="Helical" evidence="1">
    <location>
        <begin position="65"/>
        <end position="90"/>
    </location>
</feature>
<evidence type="ECO:0000313" key="3">
    <source>
        <dbReference type="Proteomes" id="UP001500603"/>
    </source>
</evidence>
<dbReference type="RefSeq" id="WP_345494088.1">
    <property type="nucleotide sequence ID" value="NZ_BAABJM010000001.1"/>
</dbReference>